<comment type="function">
    <text evidence="9 10">This protein specifically catalyzes the removal of signal peptides from prolipoproteins.</text>
</comment>
<comment type="catalytic activity">
    <reaction evidence="9 10">
        <text>Release of signal peptides from bacterial membrane prolipoproteins. Hydrolyzes -Xaa-Yaa-Zaa-|-(S,diacylglyceryl)Cys-, in which Xaa is hydrophobic (preferably Leu), and Yaa (Ala or Ser) and Zaa (Gly or Ala) have small, neutral side chains.</text>
        <dbReference type="EC" id="3.4.23.36"/>
    </reaction>
</comment>
<keyword evidence="6 9" id="KW-0378">Hydrolase</keyword>
<keyword evidence="13" id="KW-0449">Lipoprotein</keyword>
<feature type="active site" evidence="9">
    <location>
        <position position="169"/>
    </location>
</feature>
<keyword evidence="14" id="KW-1185">Reference proteome</keyword>
<keyword evidence="8 9" id="KW-0472">Membrane</keyword>
<name>A0A8J3LRS9_9ACTN</name>
<comment type="pathway">
    <text evidence="9">Protein modification; lipoprotein biosynthesis (signal peptide cleavage).</text>
</comment>
<evidence type="ECO:0000256" key="11">
    <source>
        <dbReference type="RuleBase" id="RU004181"/>
    </source>
</evidence>
<gene>
    <name evidence="9 13" type="primary">lspA</name>
    <name evidence="13" type="ORF">Pfl04_08750</name>
</gene>
<dbReference type="PROSITE" id="PS00855">
    <property type="entry name" value="SPASE_II"/>
    <property type="match status" value="1"/>
</dbReference>
<evidence type="ECO:0000256" key="1">
    <source>
        <dbReference type="ARBA" id="ARBA00006139"/>
    </source>
</evidence>
<evidence type="ECO:0000313" key="14">
    <source>
        <dbReference type="Proteomes" id="UP000653674"/>
    </source>
</evidence>
<evidence type="ECO:0000256" key="7">
    <source>
        <dbReference type="ARBA" id="ARBA00022989"/>
    </source>
</evidence>
<dbReference type="EC" id="3.4.23.36" evidence="9"/>
<feature type="transmembrane region" description="Helical" evidence="9">
    <location>
        <begin position="34"/>
        <end position="55"/>
    </location>
</feature>
<dbReference type="InterPro" id="IPR001872">
    <property type="entry name" value="Peptidase_A8"/>
</dbReference>
<organism evidence="13 14">
    <name type="scientific">Planosporangium flavigriseum</name>
    <dbReference type="NCBI Taxonomy" id="373681"/>
    <lineage>
        <taxon>Bacteria</taxon>
        <taxon>Bacillati</taxon>
        <taxon>Actinomycetota</taxon>
        <taxon>Actinomycetes</taxon>
        <taxon>Micromonosporales</taxon>
        <taxon>Micromonosporaceae</taxon>
        <taxon>Planosporangium</taxon>
    </lineage>
</organism>
<feature type="region of interest" description="Disordered" evidence="12">
    <location>
        <begin position="1"/>
        <end position="27"/>
    </location>
</feature>
<keyword evidence="7 9" id="KW-1133">Transmembrane helix</keyword>
<dbReference type="PANTHER" id="PTHR33695:SF1">
    <property type="entry name" value="LIPOPROTEIN SIGNAL PEPTIDASE"/>
    <property type="match status" value="1"/>
</dbReference>
<comment type="similarity">
    <text evidence="1 9 11">Belongs to the peptidase A8 family.</text>
</comment>
<evidence type="ECO:0000256" key="8">
    <source>
        <dbReference type="ARBA" id="ARBA00023136"/>
    </source>
</evidence>
<dbReference type="NCBIfam" id="TIGR00077">
    <property type="entry name" value="lspA"/>
    <property type="match status" value="1"/>
</dbReference>
<evidence type="ECO:0000256" key="9">
    <source>
        <dbReference type="HAMAP-Rule" id="MF_00161"/>
    </source>
</evidence>
<dbReference type="EMBL" id="BONU01000004">
    <property type="protein sequence ID" value="GIG72471.1"/>
    <property type="molecule type" value="Genomic_DNA"/>
</dbReference>
<dbReference type="Pfam" id="PF01252">
    <property type="entry name" value="Peptidase_A8"/>
    <property type="match status" value="1"/>
</dbReference>
<protein>
    <recommendedName>
        <fullName evidence="9">Lipoprotein signal peptidase</fullName>
        <ecNumber evidence="9">3.4.23.36</ecNumber>
    </recommendedName>
    <alternativeName>
        <fullName evidence="9">Prolipoprotein signal peptidase</fullName>
    </alternativeName>
    <alternativeName>
        <fullName evidence="9">Signal peptidase II</fullName>
        <shortName evidence="9">SPase II</shortName>
    </alternativeName>
</protein>
<evidence type="ECO:0000256" key="5">
    <source>
        <dbReference type="ARBA" id="ARBA00022750"/>
    </source>
</evidence>
<proteinExistence type="inferred from homology"/>
<accession>A0A8J3LRS9</accession>
<evidence type="ECO:0000256" key="3">
    <source>
        <dbReference type="ARBA" id="ARBA00022670"/>
    </source>
</evidence>
<dbReference type="UniPathway" id="UPA00665"/>
<comment type="caution">
    <text evidence="9">Lacks conserved residue(s) required for the propagation of feature annotation.</text>
</comment>
<comment type="caution">
    <text evidence="13">The sequence shown here is derived from an EMBL/GenBank/DDBJ whole genome shotgun (WGS) entry which is preliminary data.</text>
</comment>
<reference evidence="13" key="1">
    <citation type="submission" date="2021-01" db="EMBL/GenBank/DDBJ databases">
        <title>Whole genome shotgun sequence of Planosporangium flavigriseum NBRC 105377.</title>
        <authorList>
            <person name="Komaki H."/>
            <person name="Tamura T."/>
        </authorList>
    </citation>
    <scope>NUCLEOTIDE SEQUENCE</scope>
    <source>
        <strain evidence="13">NBRC 105377</strain>
    </source>
</reference>
<dbReference type="PRINTS" id="PR00781">
    <property type="entry name" value="LIPOSIGPTASE"/>
</dbReference>
<evidence type="ECO:0000313" key="13">
    <source>
        <dbReference type="EMBL" id="GIG72471.1"/>
    </source>
</evidence>
<dbReference type="GO" id="GO:0006508">
    <property type="term" value="P:proteolysis"/>
    <property type="evidence" value="ECO:0007669"/>
    <property type="project" value="UniProtKB-KW"/>
</dbReference>
<dbReference type="RefSeq" id="WP_168071879.1">
    <property type="nucleotide sequence ID" value="NZ_BAAAQJ010000003.1"/>
</dbReference>
<keyword evidence="4 9" id="KW-0812">Transmembrane</keyword>
<dbReference type="GO" id="GO:0005886">
    <property type="term" value="C:plasma membrane"/>
    <property type="evidence" value="ECO:0007669"/>
    <property type="project" value="UniProtKB-SubCell"/>
</dbReference>
<dbReference type="HAMAP" id="MF_00161">
    <property type="entry name" value="LspA"/>
    <property type="match status" value="1"/>
</dbReference>
<evidence type="ECO:0000256" key="12">
    <source>
        <dbReference type="SAM" id="MobiDB-lite"/>
    </source>
</evidence>
<feature type="transmembrane region" description="Helical" evidence="9">
    <location>
        <begin position="89"/>
        <end position="109"/>
    </location>
</feature>
<evidence type="ECO:0000256" key="4">
    <source>
        <dbReference type="ARBA" id="ARBA00022692"/>
    </source>
</evidence>
<evidence type="ECO:0000256" key="10">
    <source>
        <dbReference type="RuleBase" id="RU000594"/>
    </source>
</evidence>
<keyword evidence="3 9" id="KW-0645">Protease</keyword>
<dbReference type="GO" id="GO:0004190">
    <property type="term" value="F:aspartic-type endopeptidase activity"/>
    <property type="evidence" value="ECO:0007669"/>
    <property type="project" value="UniProtKB-UniRule"/>
</dbReference>
<dbReference type="AlphaFoldDB" id="A0A8J3LRS9"/>
<feature type="transmembrane region" description="Helical" evidence="9">
    <location>
        <begin position="116"/>
        <end position="134"/>
    </location>
</feature>
<keyword evidence="5 9" id="KW-0064">Aspartyl protease</keyword>
<comment type="subcellular location">
    <subcellularLocation>
        <location evidence="9">Cell membrane</location>
        <topology evidence="9">Multi-pass membrane protein</topology>
    </subcellularLocation>
</comment>
<dbReference type="PANTHER" id="PTHR33695">
    <property type="entry name" value="LIPOPROTEIN SIGNAL PEPTIDASE"/>
    <property type="match status" value="1"/>
</dbReference>
<keyword evidence="2 9" id="KW-1003">Cell membrane</keyword>
<dbReference type="Proteomes" id="UP000653674">
    <property type="component" value="Unassembled WGS sequence"/>
</dbReference>
<feature type="active site" evidence="9">
    <location>
        <position position="150"/>
    </location>
</feature>
<evidence type="ECO:0000256" key="6">
    <source>
        <dbReference type="ARBA" id="ARBA00022801"/>
    </source>
</evidence>
<evidence type="ECO:0000256" key="2">
    <source>
        <dbReference type="ARBA" id="ARBA00022475"/>
    </source>
</evidence>
<sequence>MASGPSPELAAQQSAPTAGPAPASETPARRHRTIGVLILASVVVLLIDIVTKQLAVSGLSGREPVRLLGGAVYLDLIRNSGAAFSLGTGYTFIFPIITIAVVGWIGWAAARRLRSVPWALALGLVAGGALGNLTDRIFRAPGPMVGHVVDMISVFAPRGEFFPVFNAADSALCVGVTLAVLLELTGRRLDGTGTRNRDRESVPDSAGG</sequence>